<accession>A0A085N139</accession>
<evidence type="ECO:0000256" key="1">
    <source>
        <dbReference type="PROSITE-ProRule" id="PRU00047"/>
    </source>
</evidence>
<keyword evidence="1" id="KW-0862">Zinc</keyword>
<dbReference type="EMBL" id="KL367579">
    <property type="protein sequence ID" value="KFD63185.1"/>
    <property type="molecule type" value="Genomic_DNA"/>
</dbReference>
<dbReference type="PROSITE" id="PS50158">
    <property type="entry name" value="ZF_CCHC"/>
    <property type="match status" value="1"/>
</dbReference>
<keyword evidence="1" id="KW-0863">Zinc-finger</keyword>
<dbReference type="Proteomes" id="UP000030758">
    <property type="component" value="Unassembled WGS sequence"/>
</dbReference>
<dbReference type="InterPro" id="IPR036875">
    <property type="entry name" value="Znf_CCHC_sf"/>
</dbReference>
<dbReference type="GO" id="GO:0003676">
    <property type="term" value="F:nucleic acid binding"/>
    <property type="evidence" value="ECO:0007669"/>
    <property type="project" value="InterPro"/>
</dbReference>
<dbReference type="AlphaFoldDB" id="A0A085N139"/>
<reference evidence="4" key="1">
    <citation type="journal article" date="2014" name="Nat. Genet.">
        <title>Genome and transcriptome of the porcine whipworm Trichuris suis.</title>
        <authorList>
            <person name="Jex A.R."/>
            <person name="Nejsum P."/>
            <person name="Schwarz E.M."/>
            <person name="Hu L."/>
            <person name="Young N.D."/>
            <person name="Hall R.S."/>
            <person name="Korhonen P.K."/>
            <person name="Liao S."/>
            <person name="Thamsborg S."/>
            <person name="Xia J."/>
            <person name="Xu P."/>
            <person name="Wang S."/>
            <person name="Scheerlinck J.P."/>
            <person name="Hofmann A."/>
            <person name="Sternberg P.W."/>
            <person name="Wang J."/>
            <person name="Gasser R.B."/>
        </authorList>
    </citation>
    <scope>NUCLEOTIDE SEQUENCE [LARGE SCALE GENOMIC DNA]</scope>
    <source>
        <strain evidence="4">DCEP-RM93F</strain>
    </source>
</reference>
<evidence type="ECO:0000256" key="2">
    <source>
        <dbReference type="SAM" id="MobiDB-lite"/>
    </source>
</evidence>
<protein>
    <recommendedName>
        <fullName evidence="3">CCHC-type domain-containing protein</fullName>
    </recommendedName>
</protein>
<dbReference type="GO" id="GO:0019899">
    <property type="term" value="F:enzyme binding"/>
    <property type="evidence" value="ECO:0007669"/>
    <property type="project" value="UniProtKB-ARBA"/>
</dbReference>
<feature type="compositionally biased region" description="Polar residues" evidence="2">
    <location>
        <begin position="187"/>
        <end position="197"/>
    </location>
</feature>
<dbReference type="InterPro" id="IPR001878">
    <property type="entry name" value="Znf_CCHC"/>
</dbReference>
<dbReference type="SMART" id="SM00343">
    <property type="entry name" value="ZnF_C2HC"/>
    <property type="match status" value="1"/>
</dbReference>
<feature type="domain" description="CCHC-type" evidence="3">
    <location>
        <begin position="216"/>
        <end position="231"/>
    </location>
</feature>
<feature type="compositionally biased region" description="Basic and acidic residues" evidence="2">
    <location>
        <begin position="236"/>
        <end position="247"/>
    </location>
</feature>
<sequence length="334" mass="36664">MEDYFELTETPPQKKLPLLKFYLDDTLRRVLPALNVSSSDDYESVRAKLLSYLGGEKDPRIVRGQFFSRVQKAQEKTSAYMMELRRLSMSAFPHVAVKERDALVIDQFARGLSSKAIKATVVRARCTSAEEALEAATCEEGDLQVLHEMTASVRSLETREQQLPVGSGTPAEINELAERILDAVGQRSRTAGKQNPLGNGDHPQGPDKSVSKGMVCFNCGGRGHRAKQCPSPRTKSASEQKNKDPVRETGVSPLRKVMSVQQAALPLKGTMQKVNMSTFSASGESQRESVASLLIGKQCLDHDKQGSGAKALRIRGFDSTRFLPGINDVIFDGH</sequence>
<feature type="region of interest" description="Disordered" evidence="2">
    <location>
        <begin position="223"/>
        <end position="250"/>
    </location>
</feature>
<feature type="region of interest" description="Disordered" evidence="2">
    <location>
        <begin position="187"/>
        <end position="210"/>
    </location>
</feature>
<dbReference type="Pfam" id="PF00098">
    <property type="entry name" value="zf-CCHC"/>
    <property type="match status" value="1"/>
</dbReference>
<gene>
    <name evidence="4" type="ORF">M514_24660</name>
</gene>
<keyword evidence="1" id="KW-0479">Metal-binding</keyword>
<organism evidence="4">
    <name type="scientific">Trichuris suis</name>
    <name type="common">pig whipworm</name>
    <dbReference type="NCBI Taxonomy" id="68888"/>
    <lineage>
        <taxon>Eukaryota</taxon>
        <taxon>Metazoa</taxon>
        <taxon>Ecdysozoa</taxon>
        <taxon>Nematoda</taxon>
        <taxon>Enoplea</taxon>
        <taxon>Dorylaimia</taxon>
        <taxon>Trichinellida</taxon>
        <taxon>Trichuridae</taxon>
        <taxon>Trichuris</taxon>
    </lineage>
</organism>
<evidence type="ECO:0000259" key="3">
    <source>
        <dbReference type="PROSITE" id="PS50158"/>
    </source>
</evidence>
<dbReference type="SUPFAM" id="SSF57756">
    <property type="entry name" value="Retrovirus zinc finger-like domains"/>
    <property type="match status" value="1"/>
</dbReference>
<evidence type="ECO:0000313" key="4">
    <source>
        <dbReference type="EMBL" id="KFD63185.1"/>
    </source>
</evidence>
<name>A0A085N139_9BILA</name>
<dbReference type="Gene3D" id="4.10.60.10">
    <property type="entry name" value="Zinc finger, CCHC-type"/>
    <property type="match status" value="1"/>
</dbReference>
<dbReference type="GO" id="GO:0008270">
    <property type="term" value="F:zinc ion binding"/>
    <property type="evidence" value="ECO:0007669"/>
    <property type="project" value="UniProtKB-KW"/>
</dbReference>
<proteinExistence type="predicted"/>